<dbReference type="PANTHER" id="PTHR48086">
    <property type="entry name" value="SODIUM/PROLINE SYMPORTER-RELATED"/>
    <property type="match status" value="1"/>
</dbReference>
<dbReference type="Gene3D" id="1.20.1730.10">
    <property type="entry name" value="Sodium/glucose cotransporter"/>
    <property type="match status" value="1"/>
</dbReference>
<dbReference type="PANTHER" id="PTHR48086:SF3">
    <property type="entry name" value="SODIUM_PROLINE SYMPORTER"/>
    <property type="match status" value="1"/>
</dbReference>
<evidence type="ECO:0000256" key="5">
    <source>
        <dbReference type="ARBA" id="ARBA00022692"/>
    </source>
</evidence>
<dbReference type="PROSITE" id="PS50283">
    <property type="entry name" value="NA_SOLUT_SYMP_3"/>
    <property type="match status" value="1"/>
</dbReference>
<keyword evidence="7 14" id="KW-1133">Transmembrane helix</keyword>
<feature type="transmembrane region" description="Helical" evidence="14">
    <location>
        <begin position="15"/>
        <end position="36"/>
    </location>
</feature>
<dbReference type="InterPro" id="IPR050277">
    <property type="entry name" value="Sodium:Solute_Symporter"/>
</dbReference>
<protein>
    <submittedName>
        <fullName evidence="15">Sodium:proline symporter</fullName>
    </submittedName>
</protein>
<evidence type="ECO:0000256" key="9">
    <source>
        <dbReference type="ARBA" id="ARBA00023065"/>
    </source>
</evidence>
<name>A0A327JEK9_9HYPH</name>
<dbReference type="AlphaFoldDB" id="A0A327JEK9"/>
<dbReference type="GO" id="GO:0015193">
    <property type="term" value="F:L-proline transmembrane transporter activity"/>
    <property type="evidence" value="ECO:0007669"/>
    <property type="project" value="TreeGrafter"/>
</dbReference>
<gene>
    <name evidence="15" type="ORF">CH339_23775</name>
</gene>
<evidence type="ECO:0000256" key="7">
    <source>
        <dbReference type="ARBA" id="ARBA00022989"/>
    </source>
</evidence>
<dbReference type="InterPro" id="IPR038377">
    <property type="entry name" value="Na/Glc_symporter_sf"/>
</dbReference>
<evidence type="ECO:0000256" key="6">
    <source>
        <dbReference type="ARBA" id="ARBA00022847"/>
    </source>
</evidence>
<keyword evidence="8" id="KW-0915">Sodium</keyword>
<keyword evidence="5 14" id="KW-0812">Transmembrane</keyword>
<evidence type="ECO:0000313" key="15">
    <source>
        <dbReference type="EMBL" id="RAI20023.1"/>
    </source>
</evidence>
<evidence type="ECO:0000256" key="12">
    <source>
        <dbReference type="ARBA" id="ARBA00033708"/>
    </source>
</evidence>
<evidence type="ECO:0000256" key="2">
    <source>
        <dbReference type="ARBA" id="ARBA00006434"/>
    </source>
</evidence>
<comment type="catalytic activity">
    <reaction evidence="12">
        <text>L-proline(in) + Na(+)(in) = L-proline(out) + Na(+)(out)</text>
        <dbReference type="Rhea" id="RHEA:28967"/>
        <dbReference type="ChEBI" id="CHEBI:29101"/>
        <dbReference type="ChEBI" id="CHEBI:60039"/>
    </reaction>
</comment>
<accession>A0A327JEK9</accession>
<keyword evidence="16" id="KW-1185">Reference proteome</keyword>
<evidence type="ECO:0000256" key="10">
    <source>
        <dbReference type="ARBA" id="ARBA00023136"/>
    </source>
</evidence>
<dbReference type="GO" id="GO:0005886">
    <property type="term" value="C:plasma membrane"/>
    <property type="evidence" value="ECO:0007669"/>
    <property type="project" value="UniProtKB-SubCell"/>
</dbReference>
<dbReference type="EMBL" id="NPEV01000181">
    <property type="protein sequence ID" value="RAI20023.1"/>
    <property type="molecule type" value="Genomic_DNA"/>
</dbReference>
<dbReference type="Pfam" id="PF00474">
    <property type="entry name" value="SSF"/>
    <property type="match status" value="1"/>
</dbReference>
<comment type="similarity">
    <text evidence="2 13">Belongs to the sodium:solute symporter (SSF) (TC 2.A.21) family.</text>
</comment>
<keyword evidence="4" id="KW-1003">Cell membrane</keyword>
<feature type="non-terminal residue" evidence="15">
    <location>
        <position position="1"/>
    </location>
</feature>
<comment type="caution">
    <text evidence="15">The sequence shown here is derived from an EMBL/GenBank/DDBJ whole genome shotgun (WGS) entry which is preliminary data.</text>
</comment>
<reference evidence="15 16" key="1">
    <citation type="submission" date="2017-07" db="EMBL/GenBank/DDBJ databases">
        <title>Draft Genome Sequences of Select Purple Nonsulfur Bacteria.</title>
        <authorList>
            <person name="Lasarre B."/>
            <person name="Mckinlay J.B."/>
        </authorList>
    </citation>
    <scope>NUCLEOTIDE SEQUENCE [LARGE SCALE GENOMIC DNA]</scope>
    <source>
        <strain evidence="15 16">DSM 11290</strain>
    </source>
</reference>
<organism evidence="15 16">
    <name type="scientific">Rhodobium orientis</name>
    <dbReference type="NCBI Taxonomy" id="34017"/>
    <lineage>
        <taxon>Bacteria</taxon>
        <taxon>Pseudomonadati</taxon>
        <taxon>Pseudomonadota</taxon>
        <taxon>Alphaproteobacteria</taxon>
        <taxon>Hyphomicrobiales</taxon>
        <taxon>Rhodobiaceae</taxon>
        <taxon>Rhodobium</taxon>
    </lineage>
</organism>
<evidence type="ECO:0000256" key="11">
    <source>
        <dbReference type="ARBA" id="ARBA00023201"/>
    </source>
</evidence>
<evidence type="ECO:0000256" key="14">
    <source>
        <dbReference type="SAM" id="Phobius"/>
    </source>
</evidence>
<dbReference type="GO" id="GO:0015824">
    <property type="term" value="P:proline transport"/>
    <property type="evidence" value="ECO:0007669"/>
    <property type="project" value="TreeGrafter"/>
</dbReference>
<evidence type="ECO:0000256" key="1">
    <source>
        <dbReference type="ARBA" id="ARBA00004651"/>
    </source>
</evidence>
<keyword evidence="3" id="KW-0813">Transport</keyword>
<evidence type="ECO:0000256" key="13">
    <source>
        <dbReference type="RuleBase" id="RU362091"/>
    </source>
</evidence>
<keyword evidence="9" id="KW-0406">Ion transport</keyword>
<keyword evidence="11" id="KW-0739">Sodium transport</keyword>
<keyword evidence="10 14" id="KW-0472">Membrane</keyword>
<dbReference type="GO" id="GO:0005298">
    <property type="term" value="F:proline:sodium symporter activity"/>
    <property type="evidence" value="ECO:0007669"/>
    <property type="project" value="TreeGrafter"/>
</dbReference>
<evidence type="ECO:0000313" key="16">
    <source>
        <dbReference type="Proteomes" id="UP000249299"/>
    </source>
</evidence>
<feature type="transmembrane region" description="Helical" evidence="14">
    <location>
        <begin position="56"/>
        <end position="78"/>
    </location>
</feature>
<evidence type="ECO:0000256" key="3">
    <source>
        <dbReference type="ARBA" id="ARBA00022448"/>
    </source>
</evidence>
<sequence>ISSVKELKSARRIGMGWMIFSICGAMLTGLVGIAYFSANHLTLKNAETIFIKLADLLFPSMITGFLLAAILAAVMSTISSQLLVTSSAL</sequence>
<proteinExistence type="inferred from homology"/>
<evidence type="ECO:0000256" key="8">
    <source>
        <dbReference type="ARBA" id="ARBA00023053"/>
    </source>
</evidence>
<evidence type="ECO:0000256" key="4">
    <source>
        <dbReference type="ARBA" id="ARBA00022475"/>
    </source>
</evidence>
<keyword evidence="6" id="KW-0769">Symport</keyword>
<dbReference type="Proteomes" id="UP000249299">
    <property type="component" value="Unassembled WGS sequence"/>
</dbReference>
<feature type="non-terminal residue" evidence="15">
    <location>
        <position position="89"/>
    </location>
</feature>
<dbReference type="InterPro" id="IPR001734">
    <property type="entry name" value="Na/solute_symporter"/>
</dbReference>
<comment type="subcellular location">
    <subcellularLocation>
        <location evidence="1">Cell membrane</location>
        <topology evidence="1">Multi-pass membrane protein</topology>
    </subcellularLocation>
</comment>